<name>A0A9Q3ADC3_9PSED</name>
<comment type="subunit">
    <text evidence="2">Homododecamer.</text>
</comment>
<evidence type="ECO:0000256" key="1">
    <source>
        <dbReference type="ARBA" id="ARBA00003924"/>
    </source>
</evidence>
<reference evidence="3" key="1">
    <citation type="journal article" date="2022" name="Int. J. Syst. Evol. Microbiol.">
        <title>Pseudomonas aegrilactucae sp. nov. and Pseudomonas morbosilactucae sp. nov., pathogens causing bacterial rot of lettuce in Japan.</title>
        <authorList>
            <person name="Sawada H."/>
            <person name="Fujikawa T."/>
            <person name="Satou M."/>
        </authorList>
    </citation>
    <scope>NUCLEOTIDE SEQUENCE</scope>
    <source>
        <strain evidence="3">MAFF 301350</strain>
    </source>
</reference>
<reference evidence="3" key="2">
    <citation type="journal article" date="2023" name="Plant Pathol.">
        <title>Dismantling and reorganizing Pseudomonas marginalis sensu#lato.</title>
        <authorList>
            <person name="Sawada H."/>
            <person name="Fujikawa T."/>
            <person name="Satou M."/>
        </authorList>
    </citation>
    <scope>NUCLEOTIDE SEQUENCE</scope>
    <source>
        <strain evidence="3">MAFF 301350</strain>
    </source>
</reference>
<feature type="binding site" evidence="2">
    <location>
        <begin position="102"/>
        <end position="103"/>
    </location>
    <ligand>
        <name>substrate</name>
    </ligand>
</feature>
<proteinExistence type="inferred from homology"/>
<dbReference type="AlphaFoldDB" id="A0A9Q3ADC3"/>
<keyword evidence="2" id="KW-0028">Amino-acid biosynthesis</keyword>
<comment type="caution">
    <text evidence="3">The sequence shown here is derived from an EMBL/GenBank/DDBJ whole genome shotgun (WGS) entry which is preliminary data.</text>
</comment>
<comment type="pathway">
    <text evidence="2">Metabolic intermediate biosynthesis; chorismate biosynthesis; chorismate from D-erythrose 4-phosphate and phosphoenolpyruvate: step 3/7.</text>
</comment>
<dbReference type="CDD" id="cd00466">
    <property type="entry name" value="DHQase_II"/>
    <property type="match status" value="1"/>
</dbReference>
<feature type="binding site" evidence="2">
    <location>
        <position position="112"/>
    </location>
    <ligand>
        <name>substrate</name>
    </ligand>
</feature>
<dbReference type="NCBIfam" id="NF003805">
    <property type="entry name" value="PRK05395.1-2"/>
    <property type="match status" value="1"/>
</dbReference>
<feature type="active site" description="Proton acceptor" evidence="2">
    <location>
        <position position="24"/>
    </location>
</feature>
<dbReference type="GO" id="GO:0009423">
    <property type="term" value="P:chorismate biosynthetic process"/>
    <property type="evidence" value="ECO:0007669"/>
    <property type="project" value="UniProtKB-UniRule"/>
</dbReference>
<dbReference type="GO" id="GO:0008652">
    <property type="term" value="P:amino acid biosynthetic process"/>
    <property type="evidence" value="ECO:0007669"/>
    <property type="project" value="UniProtKB-KW"/>
</dbReference>
<dbReference type="NCBIfam" id="NF003806">
    <property type="entry name" value="PRK05395.1-3"/>
    <property type="match status" value="1"/>
</dbReference>
<dbReference type="HAMAP" id="MF_00169">
    <property type="entry name" value="AroQ"/>
    <property type="match status" value="1"/>
</dbReference>
<feature type="site" description="Transition state stabilizer" evidence="2">
    <location>
        <position position="19"/>
    </location>
</feature>
<evidence type="ECO:0000313" key="3">
    <source>
        <dbReference type="EMBL" id="MBV6286803.1"/>
    </source>
</evidence>
<dbReference type="GO" id="GO:0003855">
    <property type="term" value="F:3-dehydroquinate dehydratase activity"/>
    <property type="evidence" value="ECO:0007669"/>
    <property type="project" value="UniProtKB-UniRule"/>
</dbReference>
<protein>
    <recommendedName>
        <fullName evidence="2">3-dehydroquinate dehydratase</fullName>
        <shortName evidence="2">3-dehydroquinase</shortName>
        <ecNumber evidence="2">4.2.1.10</ecNumber>
    </recommendedName>
    <alternativeName>
        <fullName evidence="2">Type II DHQase</fullName>
    </alternativeName>
</protein>
<dbReference type="NCBIfam" id="TIGR01088">
    <property type="entry name" value="aroQ"/>
    <property type="match status" value="1"/>
</dbReference>
<keyword evidence="2" id="KW-0057">Aromatic amino acid biosynthesis</keyword>
<keyword evidence="4" id="KW-1185">Reference proteome</keyword>
<dbReference type="PROSITE" id="PS01029">
    <property type="entry name" value="DEHYDROQUINASE_II"/>
    <property type="match status" value="1"/>
</dbReference>
<comment type="function">
    <text evidence="1 2">Catalyzes a trans-dehydration via an enolate intermediate.</text>
</comment>
<comment type="catalytic activity">
    <reaction evidence="2">
        <text>3-dehydroquinate = 3-dehydroshikimate + H2O</text>
        <dbReference type="Rhea" id="RHEA:21096"/>
        <dbReference type="ChEBI" id="CHEBI:15377"/>
        <dbReference type="ChEBI" id="CHEBI:16630"/>
        <dbReference type="ChEBI" id="CHEBI:32364"/>
        <dbReference type="EC" id="4.2.1.10"/>
    </reaction>
</comment>
<dbReference type="RefSeq" id="WP_217974568.1">
    <property type="nucleotide sequence ID" value="NZ_JAHTBI010000021.1"/>
</dbReference>
<dbReference type="PANTHER" id="PTHR21272">
    <property type="entry name" value="CATABOLIC 3-DEHYDROQUINASE"/>
    <property type="match status" value="1"/>
</dbReference>
<dbReference type="PANTHER" id="PTHR21272:SF3">
    <property type="entry name" value="CATABOLIC 3-DEHYDROQUINASE"/>
    <property type="match status" value="1"/>
</dbReference>
<organism evidence="3 4">
    <name type="scientific">Pseudomonas aegrilactucae</name>
    <dbReference type="NCBI Taxonomy" id="2854028"/>
    <lineage>
        <taxon>Bacteria</taxon>
        <taxon>Pseudomonadati</taxon>
        <taxon>Pseudomonadota</taxon>
        <taxon>Gammaproteobacteria</taxon>
        <taxon>Pseudomonadales</taxon>
        <taxon>Pseudomonadaceae</taxon>
        <taxon>Pseudomonas</taxon>
    </lineage>
</organism>
<feature type="binding site" evidence="2">
    <location>
        <position position="75"/>
    </location>
    <ligand>
        <name>substrate</name>
    </ligand>
</feature>
<evidence type="ECO:0000256" key="2">
    <source>
        <dbReference type="HAMAP-Rule" id="MF_00169"/>
    </source>
</evidence>
<dbReference type="InterPro" id="IPR018509">
    <property type="entry name" value="DHquinase_II_CS"/>
</dbReference>
<dbReference type="Proteomes" id="UP001106592">
    <property type="component" value="Unassembled WGS sequence"/>
</dbReference>
<dbReference type="GO" id="GO:0019631">
    <property type="term" value="P:quinate catabolic process"/>
    <property type="evidence" value="ECO:0007669"/>
    <property type="project" value="TreeGrafter"/>
</dbReference>
<evidence type="ECO:0000313" key="4">
    <source>
        <dbReference type="Proteomes" id="UP001106592"/>
    </source>
</evidence>
<keyword evidence="2 3" id="KW-0456">Lyase</keyword>
<dbReference type="EMBL" id="JAHTBI010000021">
    <property type="protein sequence ID" value="MBV6286803.1"/>
    <property type="molecule type" value="Genomic_DNA"/>
</dbReference>
<dbReference type="GO" id="GO:0009073">
    <property type="term" value="P:aromatic amino acid family biosynthetic process"/>
    <property type="evidence" value="ECO:0007669"/>
    <property type="project" value="UniProtKB-KW"/>
</dbReference>
<dbReference type="EC" id="4.2.1.10" evidence="2"/>
<feature type="binding site" evidence="2">
    <location>
        <position position="81"/>
    </location>
    <ligand>
        <name>substrate</name>
    </ligand>
</feature>
<dbReference type="NCBIfam" id="NF003807">
    <property type="entry name" value="PRK05395.1-4"/>
    <property type="match status" value="1"/>
</dbReference>
<dbReference type="InterPro" id="IPR001874">
    <property type="entry name" value="DHquinase_II"/>
</dbReference>
<dbReference type="Pfam" id="PF01220">
    <property type="entry name" value="DHquinase_II"/>
    <property type="match status" value="1"/>
</dbReference>
<sequence length="152" mass="16745">MHNTLLVLNGPNLNMLGLRQPEVYGRETLADVEALCRRTGTDLELAIEFQQTNHEGQMIDWIHQARGRVAGIVINPGAWTHTSVAIHDALIAAEVPVIEVHISNVHRREAFRHHSYVSLVANAVLAGFGTHGYALAISHFAHLQRTAQGNLP</sequence>
<comment type="similarity">
    <text evidence="2">Belongs to the type-II 3-dehydroquinase family.</text>
</comment>
<gene>
    <name evidence="2 3" type="primary">aroQ</name>
    <name evidence="3" type="ORF">KUO17_07110</name>
</gene>
<feature type="binding site" evidence="2">
    <location>
        <position position="88"/>
    </location>
    <ligand>
        <name>substrate</name>
    </ligand>
</feature>
<dbReference type="PIRSF" id="PIRSF001399">
    <property type="entry name" value="DHquinase_II"/>
    <property type="match status" value="1"/>
</dbReference>
<accession>A0A9Q3ADC3</accession>
<feature type="active site" description="Proton donor" evidence="2">
    <location>
        <position position="101"/>
    </location>
</feature>